<evidence type="ECO:0000313" key="5">
    <source>
        <dbReference type="EMBL" id="MTI28058.1"/>
    </source>
</evidence>
<reference evidence="5 6" key="1">
    <citation type="submission" date="2019-02" db="EMBL/GenBank/DDBJ databases">
        <authorList>
            <person name="Goldberg S.R."/>
            <person name="Haltli B.A."/>
            <person name="Correa H."/>
            <person name="Russell K.G."/>
        </authorList>
    </citation>
    <scope>NUCLEOTIDE SEQUENCE [LARGE SCALE GENOMIC DNA]</scope>
    <source>
        <strain evidence="5 6">JCM 16186</strain>
    </source>
</reference>
<gene>
    <name evidence="5" type="ORF">E1163_24090</name>
</gene>
<dbReference type="Proteomes" id="UP000798808">
    <property type="component" value="Unassembled WGS sequence"/>
</dbReference>
<evidence type="ECO:0000259" key="4">
    <source>
        <dbReference type="Pfam" id="PF00535"/>
    </source>
</evidence>
<dbReference type="InterPro" id="IPR001173">
    <property type="entry name" value="Glyco_trans_2-like"/>
</dbReference>
<accession>A0ABW9RV26</accession>
<evidence type="ECO:0000313" key="6">
    <source>
        <dbReference type="Proteomes" id="UP000798808"/>
    </source>
</evidence>
<dbReference type="EMBL" id="SMLW01000651">
    <property type="protein sequence ID" value="MTI28058.1"/>
    <property type="molecule type" value="Genomic_DNA"/>
</dbReference>
<evidence type="ECO:0000256" key="3">
    <source>
        <dbReference type="ARBA" id="ARBA00022679"/>
    </source>
</evidence>
<evidence type="ECO:0000256" key="2">
    <source>
        <dbReference type="ARBA" id="ARBA00022676"/>
    </source>
</evidence>
<dbReference type="PANTHER" id="PTHR43179:SF12">
    <property type="entry name" value="GALACTOFURANOSYLTRANSFERASE GLFT2"/>
    <property type="match status" value="1"/>
</dbReference>
<dbReference type="InterPro" id="IPR029044">
    <property type="entry name" value="Nucleotide-diphossugar_trans"/>
</dbReference>
<protein>
    <submittedName>
        <fullName evidence="5">Glycosyltransferase family 2 protein</fullName>
    </submittedName>
</protein>
<dbReference type="Pfam" id="PF00535">
    <property type="entry name" value="Glycos_transf_2"/>
    <property type="match status" value="1"/>
</dbReference>
<sequence length="308" mass="34757">MTPSPLVYAVVVAYNGMKWLNKCLESLYQSKYSVHVIVVDNGSTDGSVEFIKEKFPQTHVIESKQNLGFGKANNIGIKYGLVNGGDFFLLLNQDASIDKDSVKELLATFQSESKAGVVSPVQMEGSGTALDYGFEDYLKRYAANEDANLILSKQWQPKNIPAGFVNAAAWMVSRKCIETVGGFNPLFPHYGEDNDYINRMQYHGLKLFVRCNAFVCHDRVQHKNHMPLHKLKMREYVSFLKHFANVKNTVSMSVLHAMDKLFRETIYYLLHFEGRKVIAVMAGFGKAVANFSNIVNSRRESIQKGAYL</sequence>
<dbReference type="RefSeq" id="WP_155175201.1">
    <property type="nucleotide sequence ID" value="NZ_BAAAFL010000008.1"/>
</dbReference>
<evidence type="ECO:0000256" key="1">
    <source>
        <dbReference type="ARBA" id="ARBA00006739"/>
    </source>
</evidence>
<dbReference type="PANTHER" id="PTHR43179">
    <property type="entry name" value="RHAMNOSYLTRANSFERASE WBBL"/>
    <property type="match status" value="1"/>
</dbReference>
<keyword evidence="2" id="KW-0328">Glycosyltransferase</keyword>
<dbReference type="CDD" id="cd04186">
    <property type="entry name" value="GT_2_like_c"/>
    <property type="match status" value="1"/>
</dbReference>
<name>A0ABW9RV26_9BACT</name>
<dbReference type="SUPFAM" id="SSF53448">
    <property type="entry name" value="Nucleotide-diphospho-sugar transferases"/>
    <property type="match status" value="1"/>
</dbReference>
<comment type="similarity">
    <text evidence="1">Belongs to the glycosyltransferase 2 family.</text>
</comment>
<organism evidence="5 6">
    <name type="scientific">Fulvivirga kasyanovii</name>
    <dbReference type="NCBI Taxonomy" id="396812"/>
    <lineage>
        <taxon>Bacteria</taxon>
        <taxon>Pseudomonadati</taxon>
        <taxon>Bacteroidota</taxon>
        <taxon>Cytophagia</taxon>
        <taxon>Cytophagales</taxon>
        <taxon>Fulvivirgaceae</taxon>
        <taxon>Fulvivirga</taxon>
    </lineage>
</organism>
<feature type="domain" description="Glycosyltransferase 2-like" evidence="4">
    <location>
        <begin position="9"/>
        <end position="179"/>
    </location>
</feature>
<keyword evidence="3" id="KW-0808">Transferase</keyword>
<dbReference type="Gene3D" id="3.90.550.10">
    <property type="entry name" value="Spore Coat Polysaccharide Biosynthesis Protein SpsA, Chain A"/>
    <property type="match status" value="1"/>
</dbReference>
<keyword evidence="6" id="KW-1185">Reference proteome</keyword>
<comment type="caution">
    <text evidence="5">The sequence shown here is derived from an EMBL/GenBank/DDBJ whole genome shotgun (WGS) entry which is preliminary data.</text>
</comment>
<proteinExistence type="inferred from homology"/>